<organism evidence="2 3">
    <name type="scientific">Trema orientale</name>
    <name type="common">Charcoal tree</name>
    <name type="synonym">Celtis orientalis</name>
    <dbReference type="NCBI Taxonomy" id="63057"/>
    <lineage>
        <taxon>Eukaryota</taxon>
        <taxon>Viridiplantae</taxon>
        <taxon>Streptophyta</taxon>
        <taxon>Embryophyta</taxon>
        <taxon>Tracheophyta</taxon>
        <taxon>Spermatophyta</taxon>
        <taxon>Magnoliopsida</taxon>
        <taxon>eudicotyledons</taxon>
        <taxon>Gunneridae</taxon>
        <taxon>Pentapetalae</taxon>
        <taxon>rosids</taxon>
        <taxon>fabids</taxon>
        <taxon>Rosales</taxon>
        <taxon>Cannabaceae</taxon>
        <taxon>Trema</taxon>
    </lineage>
</organism>
<evidence type="ECO:0000256" key="1">
    <source>
        <dbReference type="SAM" id="MobiDB-lite"/>
    </source>
</evidence>
<sequence length="392" mass="44425">MMEEFAMANPTINYVDDAIRQMGVEYRDLKEQMSGLEHQLNEGGVFENEKLSSGDVKLDNNKGIDIDRDLALLETNKSILKSGLLTRGNVDLHTSSSNYSYDKIDSFISESEFNSCILKSEIIEEHSKRKGKLPQVEVISAMKPSKFGGSLQFSSQVDCLHIGRSGTELVESRIRWCTRNASLDISLTSKTCEVINVVSEILTEFETNMHYERKDWFLSTRDMFNIIMLEKNEAVEVSKLRPEVGGKNIINDFYMGNLRYCKKDVVVQIWPSFLRSSESTWTLLIPSTSSGPSVICIPTNVGIDNFHILLHVTQVSISTAKKLLKMIAEMQYVLIEHATDMCETLRDYTAIIQNLRHQVHILDQYRSGLEEASGENDAENHENSNINSSFNI</sequence>
<keyword evidence="3" id="KW-1185">Reference proteome</keyword>
<feature type="region of interest" description="Disordered" evidence="1">
    <location>
        <begin position="372"/>
        <end position="392"/>
    </location>
</feature>
<dbReference type="EMBL" id="JXTC01000121">
    <property type="protein sequence ID" value="PON87128.1"/>
    <property type="molecule type" value="Genomic_DNA"/>
</dbReference>
<evidence type="ECO:0000313" key="2">
    <source>
        <dbReference type="EMBL" id="PON87128.1"/>
    </source>
</evidence>
<gene>
    <name evidence="2" type="ORF">TorRG33x02_170770</name>
</gene>
<feature type="compositionally biased region" description="Polar residues" evidence="1">
    <location>
        <begin position="383"/>
        <end position="392"/>
    </location>
</feature>
<dbReference type="AlphaFoldDB" id="A0A2P5ENH3"/>
<dbReference type="Proteomes" id="UP000237000">
    <property type="component" value="Unassembled WGS sequence"/>
</dbReference>
<evidence type="ECO:0000313" key="3">
    <source>
        <dbReference type="Proteomes" id="UP000237000"/>
    </source>
</evidence>
<comment type="caution">
    <text evidence="2">The sequence shown here is derived from an EMBL/GenBank/DDBJ whole genome shotgun (WGS) entry which is preliminary data.</text>
</comment>
<reference evidence="3" key="1">
    <citation type="submission" date="2016-06" db="EMBL/GenBank/DDBJ databases">
        <title>Parallel loss of symbiosis genes in relatives of nitrogen-fixing non-legume Parasponia.</title>
        <authorList>
            <person name="Van Velzen R."/>
            <person name="Holmer R."/>
            <person name="Bu F."/>
            <person name="Rutten L."/>
            <person name="Van Zeijl A."/>
            <person name="Liu W."/>
            <person name="Santuari L."/>
            <person name="Cao Q."/>
            <person name="Sharma T."/>
            <person name="Shen D."/>
            <person name="Roswanjaya Y."/>
            <person name="Wardhani T."/>
            <person name="Kalhor M.S."/>
            <person name="Jansen J."/>
            <person name="Van den Hoogen J."/>
            <person name="Gungor B."/>
            <person name="Hartog M."/>
            <person name="Hontelez J."/>
            <person name="Verver J."/>
            <person name="Yang W.-C."/>
            <person name="Schijlen E."/>
            <person name="Repin R."/>
            <person name="Schilthuizen M."/>
            <person name="Schranz E."/>
            <person name="Heidstra R."/>
            <person name="Miyata K."/>
            <person name="Fedorova E."/>
            <person name="Kohlen W."/>
            <person name="Bisseling T."/>
            <person name="Smit S."/>
            <person name="Geurts R."/>
        </authorList>
    </citation>
    <scope>NUCLEOTIDE SEQUENCE [LARGE SCALE GENOMIC DNA]</scope>
    <source>
        <strain evidence="3">cv. RG33-2</strain>
    </source>
</reference>
<protein>
    <submittedName>
        <fullName evidence="2">Uncharacterized protein</fullName>
    </submittedName>
</protein>
<name>A0A2P5ENH3_TREOI</name>
<dbReference type="InParanoid" id="A0A2P5ENH3"/>
<accession>A0A2P5ENH3</accession>
<proteinExistence type="predicted"/>